<gene>
    <name evidence="1" type="ORF">N784_10895</name>
</gene>
<proteinExistence type="predicted"/>
<accession>A0A0A5HXC6</accession>
<name>A0A0A5HXC6_9BACI</name>
<keyword evidence="2" id="KW-1185">Reference proteome</keyword>
<dbReference type="Proteomes" id="UP000030401">
    <property type="component" value="Unassembled WGS sequence"/>
</dbReference>
<sequence>MLKEEGVSSSWQILEDFVPLKYYLKPVICNRFLRLAERAGFPPLLPDRISTQIAKGRIPIVRPLMVVC</sequence>
<reference evidence="1 2" key="1">
    <citation type="submission" date="2013-08" db="EMBL/GenBank/DDBJ databases">
        <authorList>
            <person name="Huang J."/>
            <person name="Wang G."/>
        </authorList>
    </citation>
    <scope>NUCLEOTIDE SEQUENCE [LARGE SCALE GENOMIC DNA]</scope>
    <source>
        <strain evidence="1 2">JSM 072002</strain>
    </source>
</reference>
<evidence type="ECO:0000313" key="1">
    <source>
        <dbReference type="EMBL" id="KGX88277.1"/>
    </source>
</evidence>
<dbReference type="AlphaFoldDB" id="A0A0A5HXC6"/>
<organism evidence="1 2">
    <name type="scientific">Pontibacillus litoralis JSM 072002</name>
    <dbReference type="NCBI Taxonomy" id="1385512"/>
    <lineage>
        <taxon>Bacteria</taxon>
        <taxon>Bacillati</taxon>
        <taxon>Bacillota</taxon>
        <taxon>Bacilli</taxon>
        <taxon>Bacillales</taxon>
        <taxon>Bacillaceae</taxon>
        <taxon>Pontibacillus</taxon>
    </lineage>
</organism>
<dbReference type="EMBL" id="AVPG01000003">
    <property type="protein sequence ID" value="KGX88277.1"/>
    <property type="molecule type" value="Genomic_DNA"/>
</dbReference>
<comment type="caution">
    <text evidence="1">The sequence shown here is derived from an EMBL/GenBank/DDBJ whole genome shotgun (WGS) entry which is preliminary data.</text>
</comment>
<evidence type="ECO:0000313" key="2">
    <source>
        <dbReference type="Proteomes" id="UP000030401"/>
    </source>
</evidence>
<protein>
    <submittedName>
        <fullName evidence="1">Uncharacterized protein</fullName>
    </submittedName>
</protein>